<accession>A0A166T9B2</accession>
<dbReference type="Proteomes" id="UP000076532">
    <property type="component" value="Unassembled WGS sequence"/>
</dbReference>
<evidence type="ECO:0000256" key="1">
    <source>
        <dbReference type="SAM" id="Coils"/>
    </source>
</evidence>
<dbReference type="OrthoDB" id="3015170at2759"/>
<organism evidence="2 3">
    <name type="scientific">Athelia psychrophila</name>
    <dbReference type="NCBI Taxonomy" id="1759441"/>
    <lineage>
        <taxon>Eukaryota</taxon>
        <taxon>Fungi</taxon>
        <taxon>Dikarya</taxon>
        <taxon>Basidiomycota</taxon>
        <taxon>Agaricomycotina</taxon>
        <taxon>Agaricomycetes</taxon>
        <taxon>Agaricomycetidae</taxon>
        <taxon>Atheliales</taxon>
        <taxon>Atheliaceae</taxon>
        <taxon>Athelia</taxon>
    </lineage>
</organism>
<sequence>MSSRDPSDVPSGSSSFLSQLTKLRDDGSNWITGKERIETYLASKRLFRHVDGTACKPPKIIYLREAPSPMIASLDGKTAATEEELEKAEKAFEDWIEKQAQARQILYHCISDRRLLEVKSCTTVAAVWTKLCAMHEQKPQDH</sequence>
<keyword evidence="1" id="KW-0175">Coiled coil</keyword>
<evidence type="ECO:0000313" key="3">
    <source>
        <dbReference type="Proteomes" id="UP000076532"/>
    </source>
</evidence>
<protein>
    <submittedName>
        <fullName evidence="2">Uncharacterized protein</fullName>
    </submittedName>
</protein>
<keyword evidence="3" id="KW-1185">Reference proteome</keyword>
<proteinExistence type="predicted"/>
<reference evidence="2 3" key="1">
    <citation type="journal article" date="2016" name="Mol. Biol. Evol.">
        <title>Comparative Genomics of Early-Diverging Mushroom-Forming Fungi Provides Insights into the Origins of Lignocellulose Decay Capabilities.</title>
        <authorList>
            <person name="Nagy L.G."/>
            <person name="Riley R."/>
            <person name="Tritt A."/>
            <person name="Adam C."/>
            <person name="Daum C."/>
            <person name="Floudas D."/>
            <person name="Sun H."/>
            <person name="Yadav J.S."/>
            <person name="Pangilinan J."/>
            <person name="Larsson K.H."/>
            <person name="Matsuura K."/>
            <person name="Barry K."/>
            <person name="Labutti K."/>
            <person name="Kuo R."/>
            <person name="Ohm R.A."/>
            <person name="Bhattacharya S.S."/>
            <person name="Shirouzu T."/>
            <person name="Yoshinaga Y."/>
            <person name="Martin F.M."/>
            <person name="Grigoriev I.V."/>
            <person name="Hibbett D.S."/>
        </authorList>
    </citation>
    <scope>NUCLEOTIDE SEQUENCE [LARGE SCALE GENOMIC DNA]</scope>
    <source>
        <strain evidence="2 3">CBS 109695</strain>
    </source>
</reference>
<evidence type="ECO:0000313" key="2">
    <source>
        <dbReference type="EMBL" id="KZP30369.1"/>
    </source>
</evidence>
<dbReference type="EMBL" id="KV417494">
    <property type="protein sequence ID" value="KZP30369.1"/>
    <property type="molecule type" value="Genomic_DNA"/>
</dbReference>
<feature type="coiled-coil region" evidence="1">
    <location>
        <begin position="71"/>
        <end position="105"/>
    </location>
</feature>
<dbReference type="Pfam" id="PF14223">
    <property type="entry name" value="Retrotran_gag_2"/>
    <property type="match status" value="1"/>
</dbReference>
<name>A0A166T9B2_9AGAM</name>
<dbReference type="AlphaFoldDB" id="A0A166T9B2"/>
<gene>
    <name evidence="2" type="ORF">FIBSPDRAFT_726029</name>
</gene>
<dbReference type="STRING" id="436010.A0A166T9B2"/>